<reference evidence="1 2" key="1">
    <citation type="submission" date="2019-10" db="EMBL/GenBank/DDBJ databases">
        <title>Draft whole-genome sequence of the purple nonsulfur photosynthetic bacterium Roseospira navarrensis DSM 15114.</title>
        <authorList>
            <person name="Kyndt J.A."/>
            <person name="Meyer T.E."/>
        </authorList>
    </citation>
    <scope>NUCLEOTIDE SEQUENCE [LARGE SCALE GENOMIC DNA]</scope>
    <source>
        <strain evidence="1 2">DSM 15114</strain>
    </source>
</reference>
<name>A0A7X1ZHC8_9PROT</name>
<dbReference type="RefSeq" id="WP_153345348.1">
    <property type="nucleotide sequence ID" value="NZ_WIVE01000050.1"/>
</dbReference>
<keyword evidence="2" id="KW-1185">Reference proteome</keyword>
<protein>
    <submittedName>
        <fullName evidence="1">Uncharacterized protein</fullName>
    </submittedName>
</protein>
<proteinExistence type="predicted"/>
<dbReference type="Proteomes" id="UP000434582">
    <property type="component" value="Unassembled WGS sequence"/>
</dbReference>
<evidence type="ECO:0000313" key="2">
    <source>
        <dbReference type="Proteomes" id="UP000434582"/>
    </source>
</evidence>
<organism evidence="1 2">
    <name type="scientific">Roseospira navarrensis</name>
    <dbReference type="NCBI Taxonomy" id="140058"/>
    <lineage>
        <taxon>Bacteria</taxon>
        <taxon>Pseudomonadati</taxon>
        <taxon>Pseudomonadota</taxon>
        <taxon>Alphaproteobacteria</taxon>
        <taxon>Rhodospirillales</taxon>
        <taxon>Rhodospirillaceae</taxon>
        <taxon>Roseospira</taxon>
    </lineage>
</organism>
<accession>A0A7X1ZHC8</accession>
<gene>
    <name evidence="1" type="ORF">GHC57_14095</name>
</gene>
<dbReference type="EMBL" id="WIVE01000050">
    <property type="protein sequence ID" value="MQX37651.1"/>
    <property type="molecule type" value="Genomic_DNA"/>
</dbReference>
<dbReference type="OrthoDB" id="661223at2"/>
<sequence length="231" mass="24646">MAETGFTRSPQLSRGAVVQLVDGVIGVEPSIVPFQYNPETVSRTLTPWNPFEVDQSGRGQIAPTAQPFDPQHTFTLDAYLDATDQLEDDDLVAKESGVSDRLAALESLLQPSAGLIGNLVAAVGELTGAPPPPKRPSVPIALLILGPGRILPVRVTSYSVEETLFMPSLHPMMAKVSLGFEVLTPDVFRCESGPAVELAKAAYNFFRVQQSALAVAHSARNAAKALSLLPF</sequence>
<evidence type="ECO:0000313" key="1">
    <source>
        <dbReference type="EMBL" id="MQX37651.1"/>
    </source>
</evidence>
<comment type="caution">
    <text evidence="1">The sequence shown here is derived from an EMBL/GenBank/DDBJ whole genome shotgun (WGS) entry which is preliminary data.</text>
</comment>
<dbReference type="AlphaFoldDB" id="A0A7X1ZHC8"/>